<organism evidence="2 3">
    <name type="scientific">Streptomyces pimonensis</name>
    <dbReference type="NCBI Taxonomy" id="2860288"/>
    <lineage>
        <taxon>Bacteria</taxon>
        <taxon>Bacillati</taxon>
        <taxon>Actinomycetota</taxon>
        <taxon>Actinomycetes</taxon>
        <taxon>Kitasatosporales</taxon>
        <taxon>Streptomycetaceae</taxon>
        <taxon>Streptomyces</taxon>
    </lineage>
</organism>
<feature type="region of interest" description="Disordered" evidence="1">
    <location>
        <begin position="34"/>
        <end position="141"/>
    </location>
</feature>
<reference evidence="2 3" key="1">
    <citation type="journal article" date="2021" name="Res Sq">
        <title>Streptomyces Pimoensis sp. nov., Isolated From the Taklimakan Desert in Xinjiang, China.</title>
        <authorList>
            <person name="Zhang P."/>
            <person name="Luo X."/>
            <person name="Luo X."/>
            <person name="Liu Z."/>
            <person name="Xia Z."/>
            <person name="Wan C."/>
            <person name="zhang L."/>
        </authorList>
    </citation>
    <scope>NUCLEOTIDE SEQUENCE [LARGE SCALE GENOMIC DNA]</scope>
    <source>
        <strain evidence="2 3">TRM75549</strain>
    </source>
</reference>
<accession>A0ABV4J036</accession>
<dbReference type="Proteomes" id="UP001567537">
    <property type="component" value="Unassembled WGS sequence"/>
</dbReference>
<gene>
    <name evidence="2" type="ORF">KYY02_16535</name>
</gene>
<keyword evidence="3" id="KW-1185">Reference proteome</keyword>
<protein>
    <submittedName>
        <fullName evidence="2">Uncharacterized protein</fullName>
    </submittedName>
</protein>
<name>A0ABV4J036_9ACTN</name>
<feature type="compositionally biased region" description="Polar residues" evidence="1">
    <location>
        <begin position="128"/>
        <end position="141"/>
    </location>
</feature>
<proteinExistence type="predicted"/>
<comment type="caution">
    <text evidence="2">The sequence shown here is derived from an EMBL/GenBank/DDBJ whole genome shotgun (WGS) entry which is preliminary data.</text>
</comment>
<evidence type="ECO:0000313" key="2">
    <source>
        <dbReference type="EMBL" id="MEZ3180229.1"/>
    </source>
</evidence>
<evidence type="ECO:0000256" key="1">
    <source>
        <dbReference type="SAM" id="MobiDB-lite"/>
    </source>
</evidence>
<sequence length="141" mass="15376">MSGEDGAIGPPQWVGSPVAVPVEWVRRLRRTKCREHSAWSATRFPERLPDASPAAHPSIRTLTSRRTRSRTRPPYARLAASHGPQGWSRGAAHRAREPGNRPPVAAGADRADGTPALARHTGVGVSWMTRTRSDSAWETDS</sequence>
<dbReference type="RefSeq" id="WP_371238776.1">
    <property type="nucleotide sequence ID" value="NZ_JAHWZY010000015.1"/>
</dbReference>
<evidence type="ECO:0000313" key="3">
    <source>
        <dbReference type="Proteomes" id="UP001567537"/>
    </source>
</evidence>
<dbReference type="EMBL" id="JAHWZY010000015">
    <property type="protein sequence ID" value="MEZ3180229.1"/>
    <property type="molecule type" value="Genomic_DNA"/>
</dbReference>